<name>A0A1S4A644_TOBAC</name>
<dbReference type="Gene3D" id="3.40.50.300">
    <property type="entry name" value="P-loop containing nucleotide triphosphate hydrolases"/>
    <property type="match status" value="1"/>
</dbReference>
<dbReference type="PROSITE" id="PS50104">
    <property type="entry name" value="TIR"/>
    <property type="match status" value="1"/>
</dbReference>
<dbReference type="OrthoDB" id="1306028at2759"/>
<evidence type="ECO:0000256" key="1">
    <source>
        <dbReference type="ARBA" id="ARBA00022614"/>
    </source>
</evidence>
<reference evidence="3" key="1">
    <citation type="submission" date="2025-08" db="UniProtKB">
        <authorList>
            <consortium name="RefSeq"/>
        </authorList>
    </citation>
    <scope>IDENTIFICATION</scope>
</reference>
<evidence type="ECO:0000259" key="2">
    <source>
        <dbReference type="PROSITE" id="PS50104"/>
    </source>
</evidence>
<keyword evidence="1" id="KW-0433">Leucine-rich repeat</keyword>
<dbReference type="AlphaFoldDB" id="A0A1S4A644"/>
<feature type="domain" description="TIR" evidence="2">
    <location>
        <begin position="1"/>
        <end position="66"/>
    </location>
</feature>
<dbReference type="GO" id="GO:0043531">
    <property type="term" value="F:ADP binding"/>
    <property type="evidence" value="ECO:0007669"/>
    <property type="project" value="InterPro"/>
</dbReference>
<accession>A0A1S4A644</accession>
<proteinExistence type="predicted"/>
<evidence type="ECO:0000313" key="3">
    <source>
        <dbReference type="RefSeq" id="XP_016472118.1"/>
    </source>
</evidence>
<dbReference type="Gene3D" id="1.10.8.430">
    <property type="entry name" value="Helical domain of apoptotic protease-activating factors"/>
    <property type="match status" value="1"/>
</dbReference>
<dbReference type="RefSeq" id="XP_016472118.1">
    <property type="nucleotide sequence ID" value="XM_016616632.1"/>
</dbReference>
<dbReference type="InterPro" id="IPR027417">
    <property type="entry name" value="P-loop_NTPase"/>
</dbReference>
<sequence length="352" mass="40605">MPEVVKIMECKNEYGQTVIPVFYDVDPSQHEILHLDFLIYINNLSYIRRTESKSIQQIVDQISTKLCKTLSSLQDFVGINTHLERLRSLLKTKTSDSRIVGIWGMDGVGKTTIARTILDTLSYQFKAACFLANVKENEKRHQLHFLQNILLSELLKHKAHYVNNKDDGTCMIMSRLRFKKVLIVLDDIYHNDHLDYLAGDLSWFGNGSRVVVTTRDSHLIGKHDALYEVTIVTDHEAIQLFNHHAFKNEVPNERFEKLSWEVVNHAKGFPLALKVWGSFLHKRGITEWISSIVKMKNKSNMDIVEKLKISYDGLEPIKQEMFLDIAYVSSEGMKEMTSCKSLRVVILKLISH</sequence>
<dbReference type="Pfam" id="PF01582">
    <property type="entry name" value="TIR"/>
    <property type="match status" value="1"/>
</dbReference>
<organism evidence="3">
    <name type="scientific">Nicotiana tabacum</name>
    <name type="common">Common tobacco</name>
    <dbReference type="NCBI Taxonomy" id="4097"/>
    <lineage>
        <taxon>Eukaryota</taxon>
        <taxon>Viridiplantae</taxon>
        <taxon>Streptophyta</taxon>
        <taxon>Embryophyta</taxon>
        <taxon>Tracheophyta</taxon>
        <taxon>Spermatophyta</taxon>
        <taxon>Magnoliopsida</taxon>
        <taxon>eudicotyledons</taxon>
        <taxon>Gunneridae</taxon>
        <taxon>Pentapetalae</taxon>
        <taxon>asterids</taxon>
        <taxon>lamiids</taxon>
        <taxon>Solanales</taxon>
        <taxon>Solanaceae</taxon>
        <taxon>Nicotianoideae</taxon>
        <taxon>Nicotianeae</taxon>
        <taxon>Nicotiana</taxon>
    </lineage>
</organism>
<dbReference type="InterPro" id="IPR042197">
    <property type="entry name" value="Apaf_helical"/>
</dbReference>
<dbReference type="PANTHER" id="PTHR11017">
    <property type="entry name" value="LEUCINE-RICH REPEAT-CONTAINING PROTEIN"/>
    <property type="match status" value="1"/>
</dbReference>
<dbReference type="KEGG" id="nta:107794169"/>
<dbReference type="GO" id="GO:0007165">
    <property type="term" value="P:signal transduction"/>
    <property type="evidence" value="ECO:0007669"/>
    <property type="project" value="InterPro"/>
</dbReference>
<dbReference type="SUPFAM" id="SSF52200">
    <property type="entry name" value="Toll/Interleukin receptor TIR domain"/>
    <property type="match status" value="1"/>
</dbReference>
<dbReference type="FunFam" id="1.10.8.430:FF:000002">
    <property type="entry name" value="Disease resistance protein (TIR-NBS-LRR class)"/>
    <property type="match status" value="1"/>
</dbReference>
<dbReference type="Gene3D" id="3.40.50.10140">
    <property type="entry name" value="Toll/interleukin-1 receptor homology (TIR) domain"/>
    <property type="match status" value="1"/>
</dbReference>
<dbReference type="InterPro" id="IPR035897">
    <property type="entry name" value="Toll_tir_struct_dom_sf"/>
</dbReference>
<dbReference type="PaxDb" id="4097-A0A1S4A644"/>
<dbReference type="Pfam" id="PF00931">
    <property type="entry name" value="NB-ARC"/>
    <property type="match status" value="1"/>
</dbReference>
<dbReference type="InterPro" id="IPR044974">
    <property type="entry name" value="Disease_R_plants"/>
</dbReference>
<dbReference type="PANTHER" id="PTHR11017:SF569">
    <property type="entry name" value="DISEASE RESISTANCE PROTEIN"/>
    <property type="match status" value="1"/>
</dbReference>
<dbReference type="InterPro" id="IPR002182">
    <property type="entry name" value="NB-ARC"/>
</dbReference>
<dbReference type="PRINTS" id="PR00364">
    <property type="entry name" value="DISEASERSIST"/>
</dbReference>
<dbReference type="GO" id="GO:0006952">
    <property type="term" value="P:defense response"/>
    <property type="evidence" value="ECO:0007669"/>
    <property type="project" value="InterPro"/>
</dbReference>
<gene>
    <name evidence="3" type="primary">LOC107794169</name>
</gene>
<protein>
    <submittedName>
        <fullName evidence="3">TMV resistance protein N-like</fullName>
    </submittedName>
</protein>
<dbReference type="OMA" id="HENGKAR"/>
<dbReference type="InterPro" id="IPR000157">
    <property type="entry name" value="TIR_dom"/>
</dbReference>
<dbReference type="SUPFAM" id="SSF52540">
    <property type="entry name" value="P-loop containing nucleoside triphosphate hydrolases"/>
    <property type="match status" value="1"/>
</dbReference>